<evidence type="ECO:0000256" key="2">
    <source>
        <dbReference type="ARBA" id="ARBA00022448"/>
    </source>
</evidence>
<gene>
    <name evidence="9" type="ordered locus">Spirs_0896</name>
</gene>
<dbReference type="EMBL" id="CP002116">
    <property type="protein sequence ID" value="ADK80030.1"/>
    <property type="molecule type" value="Genomic_DNA"/>
</dbReference>
<feature type="domain" description="ABC transmembrane type-1" evidence="8">
    <location>
        <begin position="93"/>
        <end position="272"/>
    </location>
</feature>
<sequence length="284" mass="30647">MILETLRDILDVGGWFEAIIDWMTLHWDGFFDGVSAIVQAVLSAFLAVFSFPPPIVLVLLLAALAWWLVSRGAGILSFIGFSLIWIMGLWGETMETLSLVVTSVILALLIAVPVGIWSSKKDTVQRIVRPVLDFMQTLPAFVYLIPAVLFFKLGPVPGVIATLIFAMPPSVRLTNLGIRQVPKEIKEAAKSFGATSHQMLLKAELPVALPTILAGVNQTIMLALSMVVIAGMIGAGGLGNEVLKGITQLKIDQGFEGGIAIVILAMYLDRVTQALGKVAGTRRR</sequence>
<keyword evidence="2 7" id="KW-0813">Transport</keyword>
<organism evidence="9 10">
    <name type="scientific">Sediminispirochaeta smaragdinae (strain DSM 11293 / JCM 15392 / SEBR 4228)</name>
    <name type="common">Spirochaeta smaragdinae</name>
    <dbReference type="NCBI Taxonomy" id="573413"/>
    <lineage>
        <taxon>Bacteria</taxon>
        <taxon>Pseudomonadati</taxon>
        <taxon>Spirochaetota</taxon>
        <taxon>Spirochaetia</taxon>
        <taxon>Spirochaetales</taxon>
        <taxon>Spirochaetaceae</taxon>
        <taxon>Sediminispirochaeta</taxon>
    </lineage>
</organism>
<keyword evidence="3" id="KW-1003">Cell membrane</keyword>
<keyword evidence="4 7" id="KW-0812">Transmembrane</keyword>
<evidence type="ECO:0000313" key="9">
    <source>
        <dbReference type="EMBL" id="ADK80030.1"/>
    </source>
</evidence>
<dbReference type="RefSeq" id="WP_013253494.1">
    <property type="nucleotide sequence ID" value="NC_014364.1"/>
</dbReference>
<dbReference type="AlphaFoldDB" id="E1RCF0"/>
<evidence type="ECO:0000259" key="8">
    <source>
        <dbReference type="PROSITE" id="PS50928"/>
    </source>
</evidence>
<dbReference type="HOGENOM" id="CLU_028473_1_0_12"/>
<feature type="transmembrane region" description="Helical" evidence="7">
    <location>
        <begin position="73"/>
        <end position="91"/>
    </location>
</feature>
<dbReference type="GO" id="GO:0015871">
    <property type="term" value="P:choline transport"/>
    <property type="evidence" value="ECO:0007669"/>
    <property type="project" value="TreeGrafter"/>
</dbReference>
<dbReference type="KEGG" id="ssm:Spirs_0896"/>
<dbReference type="OrthoDB" id="9801163at2"/>
<dbReference type="GO" id="GO:0031460">
    <property type="term" value="P:glycine betaine transport"/>
    <property type="evidence" value="ECO:0007669"/>
    <property type="project" value="TreeGrafter"/>
</dbReference>
<dbReference type="GO" id="GO:0005275">
    <property type="term" value="F:amine transmembrane transporter activity"/>
    <property type="evidence" value="ECO:0007669"/>
    <property type="project" value="TreeGrafter"/>
</dbReference>
<feature type="transmembrane region" description="Helical" evidence="7">
    <location>
        <begin position="220"/>
        <end position="240"/>
    </location>
</feature>
<dbReference type="Gene3D" id="1.10.3720.10">
    <property type="entry name" value="MetI-like"/>
    <property type="match status" value="1"/>
</dbReference>
<evidence type="ECO:0000256" key="5">
    <source>
        <dbReference type="ARBA" id="ARBA00022989"/>
    </source>
</evidence>
<evidence type="ECO:0000256" key="7">
    <source>
        <dbReference type="RuleBase" id="RU363032"/>
    </source>
</evidence>
<keyword evidence="10" id="KW-1185">Reference proteome</keyword>
<proteinExistence type="inferred from homology"/>
<feature type="transmembrane region" description="Helical" evidence="7">
    <location>
        <begin position="36"/>
        <end position="66"/>
    </location>
</feature>
<dbReference type="InterPro" id="IPR000515">
    <property type="entry name" value="MetI-like"/>
</dbReference>
<dbReference type="GO" id="GO:0043190">
    <property type="term" value="C:ATP-binding cassette (ABC) transporter complex"/>
    <property type="evidence" value="ECO:0007669"/>
    <property type="project" value="TreeGrafter"/>
</dbReference>
<dbReference type="Pfam" id="PF00528">
    <property type="entry name" value="BPD_transp_1"/>
    <property type="match status" value="1"/>
</dbReference>
<keyword evidence="6 7" id="KW-0472">Membrane</keyword>
<dbReference type="Proteomes" id="UP000002318">
    <property type="component" value="Chromosome"/>
</dbReference>
<dbReference type="eggNOG" id="COG4176">
    <property type="taxonomic scope" value="Bacteria"/>
</dbReference>
<accession>E1RCF0</accession>
<dbReference type="STRING" id="573413.Spirs_0896"/>
<name>E1RCF0_SEDSS</name>
<comment type="similarity">
    <text evidence="7">Belongs to the binding-protein-dependent transport system permease family.</text>
</comment>
<evidence type="ECO:0000256" key="1">
    <source>
        <dbReference type="ARBA" id="ARBA00004651"/>
    </source>
</evidence>
<dbReference type="CDD" id="cd06261">
    <property type="entry name" value="TM_PBP2"/>
    <property type="match status" value="1"/>
</dbReference>
<evidence type="ECO:0000313" key="10">
    <source>
        <dbReference type="Proteomes" id="UP000002318"/>
    </source>
</evidence>
<dbReference type="SUPFAM" id="SSF161098">
    <property type="entry name" value="MetI-like"/>
    <property type="match status" value="1"/>
</dbReference>
<dbReference type="PANTHER" id="PTHR47737">
    <property type="entry name" value="GLYCINE BETAINE/PROLINE BETAINE TRANSPORT SYSTEM PERMEASE PROTEIN PROW"/>
    <property type="match status" value="1"/>
</dbReference>
<feature type="transmembrane region" description="Helical" evidence="7">
    <location>
        <begin position="140"/>
        <end position="166"/>
    </location>
</feature>
<evidence type="ECO:0000256" key="3">
    <source>
        <dbReference type="ARBA" id="ARBA00022475"/>
    </source>
</evidence>
<reference evidence="9 10" key="1">
    <citation type="journal article" date="2010" name="Stand. Genomic Sci.">
        <title>Complete genome sequence of Spirochaeta smaragdinae type strain (SEBR 4228).</title>
        <authorList>
            <person name="Mavromatis K."/>
            <person name="Yasawong M."/>
            <person name="Chertkov O."/>
            <person name="Lapidus A."/>
            <person name="Lucas S."/>
            <person name="Nolan M."/>
            <person name="Del Rio T.G."/>
            <person name="Tice H."/>
            <person name="Cheng J.F."/>
            <person name="Pitluck S."/>
            <person name="Liolios K."/>
            <person name="Ivanova N."/>
            <person name="Tapia R."/>
            <person name="Han C."/>
            <person name="Bruce D."/>
            <person name="Goodwin L."/>
            <person name="Pati A."/>
            <person name="Chen A."/>
            <person name="Palaniappan K."/>
            <person name="Land M."/>
            <person name="Hauser L."/>
            <person name="Chang Y.J."/>
            <person name="Jeffries C.D."/>
            <person name="Detter J.C."/>
            <person name="Rohde M."/>
            <person name="Brambilla E."/>
            <person name="Spring S."/>
            <person name="Goker M."/>
            <person name="Sikorski J."/>
            <person name="Woyke T."/>
            <person name="Bristow J."/>
            <person name="Eisen J.A."/>
            <person name="Markowitz V."/>
            <person name="Hugenholtz P."/>
            <person name="Klenk H.P."/>
            <person name="Kyrpides N.C."/>
        </authorList>
    </citation>
    <scope>NUCLEOTIDE SEQUENCE [LARGE SCALE GENOMIC DNA]</scope>
    <source>
        <strain evidence="10">DSM 11293 / JCM 15392 / SEBR 4228</strain>
    </source>
</reference>
<keyword evidence="5 7" id="KW-1133">Transmembrane helix</keyword>
<dbReference type="FunFam" id="1.10.3720.10:FF:000001">
    <property type="entry name" value="Glycine betaine ABC transporter, permease"/>
    <property type="match status" value="1"/>
</dbReference>
<comment type="subcellular location">
    <subcellularLocation>
        <location evidence="1 7">Cell membrane</location>
        <topology evidence="1 7">Multi-pass membrane protein</topology>
    </subcellularLocation>
</comment>
<dbReference type="PROSITE" id="PS50928">
    <property type="entry name" value="ABC_TM1"/>
    <property type="match status" value="1"/>
</dbReference>
<dbReference type="InterPro" id="IPR035906">
    <property type="entry name" value="MetI-like_sf"/>
</dbReference>
<protein>
    <submittedName>
        <fullName evidence="9">Binding-protein-dependent transport systems inner membrane component</fullName>
    </submittedName>
</protein>
<dbReference type="GO" id="GO:0015226">
    <property type="term" value="F:carnitine transmembrane transporter activity"/>
    <property type="evidence" value="ECO:0007669"/>
    <property type="project" value="TreeGrafter"/>
</dbReference>
<dbReference type="PANTHER" id="PTHR47737:SF1">
    <property type="entry name" value="GLYCINE BETAINE_PROLINE BETAINE TRANSPORT SYSTEM PERMEASE PROTEIN PROW"/>
    <property type="match status" value="1"/>
</dbReference>
<evidence type="ECO:0000256" key="4">
    <source>
        <dbReference type="ARBA" id="ARBA00022692"/>
    </source>
</evidence>
<feature type="transmembrane region" description="Helical" evidence="7">
    <location>
        <begin position="97"/>
        <end position="119"/>
    </location>
</feature>
<evidence type="ECO:0000256" key="6">
    <source>
        <dbReference type="ARBA" id="ARBA00023136"/>
    </source>
</evidence>